<dbReference type="AlphaFoldDB" id="A0A0N0NRH6"/>
<evidence type="ECO:0000313" key="2">
    <source>
        <dbReference type="EMBL" id="KPI44859.1"/>
    </source>
</evidence>
<evidence type="ECO:0000256" key="1">
    <source>
        <dbReference type="SAM" id="MobiDB-lite"/>
    </source>
</evidence>
<dbReference type="GeneID" id="28734330"/>
<proteinExistence type="predicted"/>
<protein>
    <submittedName>
        <fullName evidence="2">Uncharacterized protein</fullName>
    </submittedName>
</protein>
<sequence>MSERSKSALESLERSKASLGQLVEDAAKIVGADLISEVDGVKNDGPNIQPTARYTFKEQWILRWLLRRFIATDTIQVNGSKIETTKPQLLDPRPWKLLLHLLQTIPAQTLTEVLVERKFGPHFSETLARYLELRTQANGSNTVSSNSAPNGTEHERSPKRRRLSPSPESIVATSPIDQLVMQICAVCAGLGGSAQNDSQESFTALWSSIDSCATFVSHALRLALTMLDNSGQTESTASSVQTILSLWDSWQSAGGIFKTADAKVFNKTCLSLCLEVGTALRPCKAPTFNNAKNAIEAQIARSTVLPLRERFNKKYLRQWTSVGGCLTWTLIEPFAREVRDFLSPLSDRGVAQRADHLFDIALRLIPKYDTRTRQREQPW</sequence>
<dbReference type="RefSeq" id="XP_018004822.1">
    <property type="nucleotide sequence ID" value="XM_018142450.1"/>
</dbReference>
<reference evidence="2 3" key="1">
    <citation type="submission" date="2015-06" db="EMBL/GenBank/DDBJ databases">
        <title>Draft genome of the ant-associated black yeast Phialophora attae CBS 131958.</title>
        <authorList>
            <person name="Moreno L.F."/>
            <person name="Stielow B.J."/>
            <person name="de Hoog S."/>
            <person name="Vicente V.A."/>
            <person name="Weiss V.A."/>
            <person name="de Vries M."/>
            <person name="Cruz L.M."/>
            <person name="Souza E.M."/>
        </authorList>
    </citation>
    <scope>NUCLEOTIDE SEQUENCE [LARGE SCALE GENOMIC DNA]</scope>
    <source>
        <strain evidence="2 3">CBS 131958</strain>
    </source>
</reference>
<organism evidence="2 3">
    <name type="scientific">Cyphellophora attinorum</name>
    <dbReference type="NCBI Taxonomy" id="1664694"/>
    <lineage>
        <taxon>Eukaryota</taxon>
        <taxon>Fungi</taxon>
        <taxon>Dikarya</taxon>
        <taxon>Ascomycota</taxon>
        <taxon>Pezizomycotina</taxon>
        <taxon>Eurotiomycetes</taxon>
        <taxon>Chaetothyriomycetidae</taxon>
        <taxon>Chaetothyriales</taxon>
        <taxon>Cyphellophoraceae</taxon>
        <taxon>Cyphellophora</taxon>
    </lineage>
</organism>
<dbReference type="OrthoDB" id="160374at2759"/>
<feature type="region of interest" description="Disordered" evidence="1">
    <location>
        <begin position="139"/>
        <end position="168"/>
    </location>
</feature>
<keyword evidence="3" id="KW-1185">Reference proteome</keyword>
<accession>A0A0N0NRH6</accession>
<gene>
    <name evidence="2" type="ORF">AB675_2476</name>
</gene>
<feature type="compositionally biased region" description="Polar residues" evidence="1">
    <location>
        <begin position="139"/>
        <end position="150"/>
    </location>
</feature>
<dbReference type="Proteomes" id="UP000038010">
    <property type="component" value="Unassembled WGS sequence"/>
</dbReference>
<dbReference type="EMBL" id="LFJN01000002">
    <property type="protein sequence ID" value="KPI44859.1"/>
    <property type="molecule type" value="Genomic_DNA"/>
</dbReference>
<evidence type="ECO:0000313" key="3">
    <source>
        <dbReference type="Proteomes" id="UP000038010"/>
    </source>
</evidence>
<comment type="caution">
    <text evidence="2">The sequence shown here is derived from an EMBL/GenBank/DDBJ whole genome shotgun (WGS) entry which is preliminary data.</text>
</comment>
<name>A0A0N0NRH6_9EURO</name>
<dbReference type="VEuPathDB" id="FungiDB:AB675_2476"/>
<dbReference type="STRING" id="1664694.A0A0N0NRH6"/>